<dbReference type="Pfam" id="PF00270">
    <property type="entry name" value="DEAD"/>
    <property type="match status" value="1"/>
</dbReference>
<dbReference type="AlphaFoldDB" id="A0A9D1YBK9"/>
<dbReference type="GO" id="GO:0030894">
    <property type="term" value="C:replisome"/>
    <property type="evidence" value="ECO:0007669"/>
    <property type="project" value="TreeGrafter"/>
</dbReference>
<dbReference type="Gene3D" id="1.10.10.10">
    <property type="entry name" value="Winged helix-like DNA-binding domain superfamily/Winged helix DNA-binding domain"/>
    <property type="match status" value="1"/>
</dbReference>
<dbReference type="InterPro" id="IPR036390">
    <property type="entry name" value="WH_DNA-bd_sf"/>
</dbReference>
<evidence type="ECO:0000259" key="18">
    <source>
        <dbReference type="PROSITE" id="PS51194"/>
    </source>
</evidence>
<dbReference type="SUPFAM" id="SSF46785">
    <property type="entry name" value="Winged helix' DNA-binding domain"/>
    <property type="match status" value="1"/>
</dbReference>
<dbReference type="NCBIfam" id="TIGR00614">
    <property type="entry name" value="recQ_fam"/>
    <property type="match status" value="1"/>
</dbReference>
<evidence type="ECO:0000256" key="14">
    <source>
        <dbReference type="ARBA" id="ARBA00044550"/>
    </source>
</evidence>
<dbReference type="GO" id="GO:0046872">
    <property type="term" value="F:metal ion binding"/>
    <property type="evidence" value="ECO:0007669"/>
    <property type="project" value="UniProtKB-KW"/>
</dbReference>
<proteinExistence type="inferred from homology"/>
<evidence type="ECO:0000256" key="7">
    <source>
        <dbReference type="ARBA" id="ARBA00022806"/>
    </source>
</evidence>
<dbReference type="InterPro" id="IPR002121">
    <property type="entry name" value="HRDC_dom"/>
</dbReference>
<dbReference type="GO" id="GO:0009378">
    <property type="term" value="F:four-way junction helicase activity"/>
    <property type="evidence" value="ECO:0007669"/>
    <property type="project" value="TreeGrafter"/>
</dbReference>
<feature type="domain" description="Helicase C-terminal" evidence="18">
    <location>
        <begin position="215"/>
        <end position="369"/>
    </location>
</feature>
<keyword evidence="10" id="KW-0413">Isomerase</keyword>
<dbReference type="GO" id="GO:0016787">
    <property type="term" value="F:hydrolase activity"/>
    <property type="evidence" value="ECO:0007669"/>
    <property type="project" value="UniProtKB-KW"/>
</dbReference>
<evidence type="ECO:0000256" key="2">
    <source>
        <dbReference type="ARBA" id="ARBA00001947"/>
    </source>
</evidence>
<comment type="similarity">
    <text evidence="3">Belongs to the helicase family. RecQ subfamily.</text>
</comment>
<dbReference type="GO" id="GO:0006281">
    <property type="term" value="P:DNA repair"/>
    <property type="evidence" value="ECO:0007669"/>
    <property type="project" value="InterPro"/>
</dbReference>
<dbReference type="GO" id="GO:0043590">
    <property type="term" value="C:bacterial nucleoid"/>
    <property type="evidence" value="ECO:0007669"/>
    <property type="project" value="TreeGrafter"/>
</dbReference>
<dbReference type="SMART" id="SM00490">
    <property type="entry name" value="HELICc"/>
    <property type="match status" value="1"/>
</dbReference>
<dbReference type="SMART" id="SM00341">
    <property type="entry name" value="HRDC"/>
    <property type="match status" value="1"/>
</dbReference>
<evidence type="ECO:0000256" key="9">
    <source>
        <dbReference type="ARBA" id="ARBA00023125"/>
    </source>
</evidence>
<dbReference type="PROSITE" id="PS51194">
    <property type="entry name" value="HELICASE_CTER"/>
    <property type="match status" value="1"/>
</dbReference>
<comment type="catalytic activity">
    <reaction evidence="11">
        <text>Couples ATP hydrolysis with the unwinding of duplex DNA by translocating in the 3'-5' direction.</text>
        <dbReference type="EC" id="5.6.2.4"/>
    </reaction>
</comment>
<dbReference type="InterPro" id="IPR036388">
    <property type="entry name" value="WH-like_DNA-bd_sf"/>
</dbReference>
<evidence type="ECO:0000313" key="20">
    <source>
        <dbReference type="Proteomes" id="UP000823915"/>
    </source>
</evidence>
<sequence>MEQKLEVLRQVFGYPSFRPGQEELMDALLSRRDAVGIMPTGAGKSLCYQIPALLFPGLTLVVSPLISLMKDQVGALVQNGIRGAYLNSSLTYRQYRAALRNARNGVYKIIYVAPERLLTPEFLDFAQNAPISMVTVDEAHCVSQWGQDFRPSYLTIPEFLGKLPSRPVVSAFTATATPKVREDILSLLDLKDPFVSVTSFDRPNLSFQVLRPKSKLPQLLSLLEERRGQSGIVYCATRKGVEEVCAALRERGFSATRYHAGLSDGERQENQEDFLYDRAPVMVATNAFGMGIDKSNVSFVIHYNMPKDLESYYQEAGRAGRDGSPAACILLYSRGDVALNRFLLTHSDEGGYVEEELLEELTRQNEERLRAMEGYCLTTACLREYLLHYFGEQAPTQCGNCGPLQKETGRGTMEQAPTQCGNCGNCLGRFVEEDITPQTREVLSCVRFLRQRYGVTLVTEVLRGSKSEKVRRLGFQKLPCYGSLRALSASALRDLISALVLQDYLTLSPGEYPTLSLGPRAGSVLQGRENVRLRVREGEASPVRAKTSGPLPQGDPELYQRLWKLRVRLSRIQNVPTYVIFSNASLQAMAALQPCQPQEFLEIPGVGQAKLQRYGKAFLGEIRQWKQERERSAKQEGEHDHDH</sequence>
<dbReference type="InterPro" id="IPR018982">
    <property type="entry name" value="RQC_domain"/>
</dbReference>
<dbReference type="SMART" id="SM00956">
    <property type="entry name" value="RQC"/>
    <property type="match status" value="1"/>
</dbReference>
<name>A0A9D1YBK9_9FIRM</name>
<dbReference type="SUPFAM" id="SSF47819">
    <property type="entry name" value="HRDC-like"/>
    <property type="match status" value="1"/>
</dbReference>
<keyword evidence="6 19" id="KW-0378">Hydrolase</keyword>
<evidence type="ECO:0000256" key="11">
    <source>
        <dbReference type="ARBA" id="ARBA00034617"/>
    </source>
</evidence>
<evidence type="ECO:0000256" key="4">
    <source>
        <dbReference type="ARBA" id="ARBA00022723"/>
    </source>
</evidence>
<dbReference type="Proteomes" id="UP000823915">
    <property type="component" value="Unassembled WGS sequence"/>
</dbReference>
<dbReference type="Pfam" id="PF00570">
    <property type="entry name" value="HRDC"/>
    <property type="match status" value="1"/>
</dbReference>
<dbReference type="GO" id="GO:0006260">
    <property type="term" value="P:DNA replication"/>
    <property type="evidence" value="ECO:0007669"/>
    <property type="project" value="InterPro"/>
</dbReference>
<evidence type="ECO:0000256" key="3">
    <source>
        <dbReference type="ARBA" id="ARBA00005446"/>
    </source>
</evidence>
<dbReference type="InterPro" id="IPR044876">
    <property type="entry name" value="HRDC_dom_sf"/>
</dbReference>
<dbReference type="GO" id="GO:0006310">
    <property type="term" value="P:DNA recombination"/>
    <property type="evidence" value="ECO:0007669"/>
    <property type="project" value="InterPro"/>
</dbReference>
<dbReference type="SUPFAM" id="SSF52540">
    <property type="entry name" value="P-loop containing nucleoside triphosphate hydrolases"/>
    <property type="match status" value="1"/>
</dbReference>
<comment type="caution">
    <text evidence="19">The sequence shown here is derived from an EMBL/GenBank/DDBJ whole genome shotgun (WGS) entry which is preliminary data.</text>
</comment>
<evidence type="ECO:0000256" key="13">
    <source>
        <dbReference type="ARBA" id="ARBA00044535"/>
    </source>
</evidence>
<dbReference type="GO" id="GO:0005737">
    <property type="term" value="C:cytoplasm"/>
    <property type="evidence" value="ECO:0007669"/>
    <property type="project" value="TreeGrafter"/>
</dbReference>
<gene>
    <name evidence="19" type="ORF">H9838_02110</name>
</gene>
<dbReference type="Gene3D" id="3.40.50.300">
    <property type="entry name" value="P-loop containing nucleotide triphosphate hydrolases"/>
    <property type="match status" value="2"/>
</dbReference>
<dbReference type="GO" id="GO:0005524">
    <property type="term" value="F:ATP binding"/>
    <property type="evidence" value="ECO:0007669"/>
    <property type="project" value="UniProtKB-KW"/>
</dbReference>
<dbReference type="InterPro" id="IPR004589">
    <property type="entry name" value="DNA_helicase_ATP-dep_RecQ"/>
</dbReference>
<dbReference type="InterPro" id="IPR027417">
    <property type="entry name" value="P-loop_NTPase"/>
</dbReference>
<dbReference type="Pfam" id="PF09382">
    <property type="entry name" value="RQC"/>
    <property type="match status" value="1"/>
</dbReference>
<dbReference type="PROSITE" id="PS50206">
    <property type="entry name" value="RHODANESE_3"/>
    <property type="match status" value="1"/>
</dbReference>
<dbReference type="EMBL" id="DXDU01000028">
    <property type="protein sequence ID" value="HIY25952.1"/>
    <property type="molecule type" value="Genomic_DNA"/>
</dbReference>
<keyword evidence="8" id="KW-0067">ATP-binding</keyword>
<evidence type="ECO:0000256" key="8">
    <source>
        <dbReference type="ARBA" id="ARBA00022840"/>
    </source>
</evidence>
<comment type="cofactor">
    <cofactor evidence="1">
        <name>Mg(2+)</name>
        <dbReference type="ChEBI" id="CHEBI:18420"/>
    </cofactor>
</comment>
<evidence type="ECO:0000259" key="15">
    <source>
        <dbReference type="PROSITE" id="PS50206"/>
    </source>
</evidence>
<comment type="cofactor">
    <cofactor evidence="2">
        <name>Zn(2+)</name>
        <dbReference type="ChEBI" id="CHEBI:29105"/>
    </cofactor>
</comment>
<dbReference type="GO" id="GO:0003677">
    <property type="term" value="F:DNA binding"/>
    <property type="evidence" value="ECO:0007669"/>
    <property type="project" value="UniProtKB-KW"/>
</dbReference>
<dbReference type="PANTHER" id="PTHR13710">
    <property type="entry name" value="DNA HELICASE RECQ FAMILY MEMBER"/>
    <property type="match status" value="1"/>
</dbReference>
<dbReference type="InterPro" id="IPR010997">
    <property type="entry name" value="HRDC-like_sf"/>
</dbReference>
<dbReference type="CDD" id="cd18794">
    <property type="entry name" value="SF2_C_RecQ"/>
    <property type="match status" value="1"/>
</dbReference>
<dbReference type="Gene3D" id="1.10.150.80">
    <property type="entry name" value="HRDC domain"/>
    <property type="match status" value="1"/>
</dbReference>
<organism evidence="19 20">
    <name type="scientific">Candidatus Acutalibacter pullistercoris</name>
    <dbReference type="NCBI Taxonomy" id="2838418"/>
    <lineage>
        <taxon>Bacteria</taxon>
        <taxon>Bacillati</taxon>
        <taxon>Bacillota</taxon>
        <taxon>Clostridia</taxon>
        <taxon>Eubacteriales</taxon>
        <taxon>Acutalibacteraceae</taxon>
        <taxon>Acutalibacter</taxon>
    </lineage>
</organism>
<dbReference type="Pfam" id="PF16124">
    <property type="entry name" value="RecQ_Zn_bind"/>
    <property type="match status" value="1"/>
</dbReference>
<dbReference type="CDD" id="cd17920">
    <property type="entry name" value="DEXHc_RecQ"/>
    <property type="match status" value="1"/>
</dbReference>
<reference evidence="19" key="2">
    <citation type="submission" date="2021-04" db="EMBL/GenBank/DDBJ databases">
        <authorList>
            <person name="Gilroy R."/>
        </authorList>
    </citation>
    <scope>NUCLEOTIDE SEQUENCE</scope>
    <source>
        <strain evidence="19">1282</strain>
    </source>
</reference>
<dbReference type="InterPro" id="IPR001650">
    <property type="entry name" value="Helicase_C-like"/>
</dbReference>
<feature type="domain" description="Rhodanese" evidence="15">
    <location>
        <begin position="211"/>
        <end position="270"/>
    </location>
</feature>
<evidence type="ECO:0000313" key="19">
    <source>
        <dbReference type="EMBL" id="HIY25952.1"/>
    </source>
</evidence>
<evidence type="ECO:0000256" key="6">
    <source>
        <dbReference type="ARBA" id="ARBA00022801"/>
    </source>
</evidence>
<reference evidence="19" key="1">
    <citation type="journal article" date="2021" name="PeerJ">
        <title>Extensive microbial diversity within the chicken gut microbiome revealed by metagenomics and culture.</title>
        <authorList>
            <person name="Gilroy R."/>
            <person name="Ravi A."/>
            <person name="Getino M."/>
            <person name="Pursley I."/>
            <person name="Horton D.L."/>
            <person name="Alikhan N.F."/>
            <person name="Baker D."/>
            <person name="Gharbi K."/>
            <person name="Hall N."/>
            <person name="Watson M."/>
            <person name="Adriaenssens E.M."/>
            <person name="Foster-Nyarko E."/>
            <person name="Jarju S."/>
            <person name="Secka A."/>
            <person name="Antonio M."/>
            <person name="Oren A."/>
            <person name="Chaudhuri R.R."/>
            <person name="La Ragione R."/>
            <person name="Hildebrand F."/>
            <person name="Pallen M.J."/>
        </authorList>
    </citation>
    <scope>NUCLEOTIDE SEQUENCE</scope>
    <source>
        <strain evidence="19">1282</strain>
    </source>
</reference>
<dbReference type="InterPro" id="IPR014001">
    <property type="entry name" value="Helicase_ATP-bd"/>
</dbReference>
<dbReference type="EC" id="5.6.2.4" evidence="12"/>
<dbReference type="Pfam" id="PF00271">
    <property type="entry name" value="Helicase_C"/>
    <property type="match status" value="1"/>
</dbReference>
<keyword evidence="7 19" id="KW-0347">Helicase</keyword>
<feature type="domain" description="HRDC" evidence="16">
    <location>
        <begin position="552"/>
        <end position="632"/>
    </location>
</feature>
<feature type="domain" description="Helicase ATP-binding" evidence="17">
    <location>
        <begin position="25"/>
        <end position="194"/>
    </location>
</feature>
<protein>
    <recommendedName>
        <fullName evidence="13">ATP-dependent DNA helicase RecQ</fullName>
        <ecNumber evidence="12">5.6.2.4</ecNumber>
    </recommendedName>
    <alternativeName>
        <fullName evidence="14">DNA 3'-5' helicase RecQ</fullName>
    </alternativeName>
</protein>
<dbReference type="FunFam" id="3.40.50.300:FF:001389">
    <property type="entry name" value="ATP-dependent DNA helicase RecQ"/>
    <property type="match status" value="1"/>
</dbReference>
<dbReference type="SMART" id="SM00487">
    <property type="entry name" value="DEXDc"/>
    <property type="match status" value="1"/>
</dbReference>
<keyword evidence="4" id="KW-0479">Metal-binding</keyword>
<evidence type="ECO:0000256" key="5">
    <source>
        <dbReference type="ARBA" id="ARBA00022741"/>
    </source>
</evidence>
<evidence type="ECO:0000259" key="17">
    <source>
        <dbReference type="PROSITE" id="PS51192"/>
    </source>
</evidence>
<keyword evidence="5" id="KW-0547">Nucleotide-binding</keyword>
<accession>A0A9D1YBK9</accession>
<dbReference type="PROSITE" id="PS50967">
    <property type="entry name" value="HRDC"/>
    <property type="match status" value="1"/>
</dbReference>
<evidence type="ECO:0000259" key="16">
    <source>
        <dbReference type="PROSITE" id="PS50967"/>
    </source>
</evidence>
<dbReference type="InterPro" id="IPR032284">
    <property type="entry name" value="RecQ_Zn-bd"/>
</dbReference>
<evidence type="ECO:0000256" key="1">
    <source>
        <dbReference type="ARBA" id="ARBA00001946"/>
    </source>
</evidence>
<dbReference type="InterPro" id="IPR011545">
    <property type="entry name" value="DEAD/DEAH_box_helicase_dom"/>
</dbReference>
<keyword evidence="9" id="KW-0238">DNA-binding</keyword>
<evidence type="ECO:0000256" key="10">
    <source>
        <dbReference type="ARBA" id="ARBA00023235"/>
    </source>
</evidence>
<dbReference type="PROSITE" id="PS51192">
    <property type="entry name" value="HELICASE_ATP_BIND_1"/>
    <property type="match status" value="1"/>
</dbReference>
<dbReference type="InterPro" id="IPR001763">
    <property type="entry name" value="Rhodanese-like_dom"/>
</dbReference>
<evidence type="ECO:0000256" key="12">
    <source>
        <dbReference type="ARBA" id="ARBA00034808"/>
    </source>
</evidence>
<dbReference type="GO" id="GO:0043138">
    <property type="term" value="F:3'-5' DNA helicase activity"/>
    <property type="evidence" value="ECO:0007669"/>
    <property type="project" value="UniProtKB-EC"/>
</dbReference>
<dbReference type="PANTHER" id="PTHR13710:SF105">
    <property type="entry name" value="ATP-DEPENDENT DNA HELICASE Q1"/>
    <property type="match status" value="1"/>
</dbReference>